<feature type="transmembrane region" description="Helical" evidence="6">
    <location>
        <begin position="97"/>
        <end position="120"/>
    </location>
</feature>
<dbReference type="InterPro" id="IPR000175">
    <property type="entry name" value="Na/ntran_symport"/>
</dbReference>
<reference evidence="7" key="1">
    <citation type="submission" date="2019-11" db="EMBL/GenBank/DDBJ databases">
        <authorList>
            <person name="Feng L."/>
        </authorList>
    </citation>
    <scope>NUCLEOTIDE SEQUENCE</scope>
    <source>
        <strain evidence="7">AvaginalisLFYP127</strain>
    </source>
</reference>
<dbReference type="Pfam" id="PF00209">
    <property type="entry name" value="SNF"/>
    <property type="match status" value="2"/>
</dbReference>
<keyword evidence="3 6" id="KW-0812">Transmembrane</keyword>
<dbReference type="SUPFAM" id="SSF161070">
    <property type="entry name" value="SNF-like"/>
    <property type="match status" value="1"/>
</dbReference>
<comment type="subcellular location">
    <subcellularLocation>
        <location evidence="1">Membrane</location>
        <topology evidence="1">Multi-pass membrane protein</topology>
    </subcellularLocation>
</comment>
<dbReference type="PANTHER" id="PTHR42948:SF1">
    <property type="entry name" value="TRANSPORTER"/>
    <property type="match status" value="1"/>
</dbReference>
<dbReference type="AlphaFoldDB" id="A0A6N2SLW0"/>
<feature type="transmembrane region" description="Helical" evidence="6">
    <location>
        <begin position="15"/>
        <end position="34"/>
    </location>
</feature>
<evidence type="ECO:0000313" key="7">
    <source>
        <dbReference type="EMBL" id="VYS94094.1"/>
    </source>
</evidence>
<feature type="transmembrane region" description="Helical" evidence="6">
    <location>
        <begin position="152"/>
        <end position="171"/>
    </location>
</feature>
<dbReference type="EMBL" id="CACRSW010000012">
    <property type="protein sequence ID" value="VYS94094.1"/>
    <property type="molecule type" value="Genomic_DNA"/>
</dbReference>
<feature type="transmembrane region" description="Helical" evidence="6">
    <location>
        <begin position="262"/>
        <end position="282"/>
    </location>
</feature>
<sequence>MKEKNLKRDGFQSKWGFILACIGSAVGMGNIWRFPILVSQYDGMTFLIPYFIFVILIASTGVISEMALGRFTESGTVRAFGKCTELRYKNKKIGERLGIIPVVGSLALAIGYTCVMAWIFKYTFMAFSGDLKAMGNNMDLIGETFSKTASGANLWIVIAIIVSFFIMILGVSKGIEKSNKIMMPTLFILFVFLAIYISTMKGSSKCYEYIFTINKDLIKNPKVWIYAFGQAFFSLSVAGSGTIIYGSYLSKKEDLIASAKNVAIFDTIASLMAAFVIIPAMATTNTPLDTGGPGLMFIYLVNVLNSMPAGRYLGIIFYLCVLFAGISSIINLYESSVAYLQEKFNFSRKKSTLIIHIFGCIMAILIQKIVGEWMDVISIYVCPLGAGLAGIMFLWVGGKDFALKAVNQGAKKPVGNFYFLLSKYIYVGAALIALIAGAILGGIG</sequence>
<dbReference type="PRINTS" id="PR00176">
    <property type="entry name" value="NANEUSMPORT"/>
</dbReference>
<evidence type="ECO:0000256" key="5">
    <source>
        <dbReference type="ARBA" id="ARBA00023136"/>
    </source>
</evidence>
<proteinExistence type="predicted"/>
<dbReference type="InterPro" id="IPR037272">
    <property type="entry name" value="SNS_sf"/>
</dbReference>
<dbReference type="NCBIfam" id="NF037979">
    <property type="entry name" value="Na_transp"/>
    <property type="match status" value="1"/>
</dbReference>
<feature type="transmembrane region" description="Helical" evidence="6">
    <location>
        <begin position="183"/>
        <end position="203"/>
    </location>
</feature>
<dbReference type="PROSITE" id="PS50267">
    <property type="entry name" value="NA_NEUROTRAN_SYMP_3"/>
    <property type="match status" value="1"/>
</dbReference>
<feature type="transmembrane region" description="Helical" evidence="6">
    <location>
        <begin position="46"/>
        <end position="68"/>
    </location>
</feature>
<organism evidence="7">
    <name type="scientific">Anaerococcus vaginalis</name>
    <dbReference type="NCBI Taxonomy" id="33037"/>
    <lineage>
        <taxon>Bacteria</taxon>
        <taxon>Bacillati</taxon>
        <taxon>Bacillota</taxon>
        <taxon>Tissierellia</taxon>
        <taxon>Tissierellales</taxon>
        <taxon>Peptoniphilaceae</taxon>
        <taxon>Anaerococcus</taxon>
    </lineage>
</organism>
<dbReference type="CDD" id="cd10336">
    <property type="entry name" value="SLC6sbd_Tyt1-Like"/>
    <property type="match status" value="1"/>
</dbReference>
<evidence type="ECO:0000256" key="6">
    <source>
        <dbReference type="SAM" id="Phobius"/>
    </source>
</evidence>
<evidence type="ECO:0000256" key="2">
    <source>
        <dbReference type="ARBA" id="ARBA00022448"/>
    </source>
</evidence>
<protein>
    <submittedName>
        <fullName evidence="7">Sodium:neurotransmitter symporter family protein</fullName>
    </submittedName>
</protein>
<evidence type="ECO:0000256" key="3">
    <source>
        <dbReference type="ARBA" id="ARBA00022692"/>
    </source>
</evidence>
<feature type="transmembrane region" description="Helical" evidence="6">
    <location>
        <begin position="223"/>
        <end position="250"/>
    </location>
</feature>
<dbReference type="GO" id="GO:0016020">
    <property type="term" value="C:membrane"/>
    <property type="evidence" value="ECO:0007669"/>
    <property type="project" value="UniProtKB-SubCell"/>
</dbReference>
<feature type="transmembrane region" description="Helical" evidence="6">
    <location>
        <begin position="417"/>
        <end position="443"/>
    </location>
</feature>
<keyword evidence="5 6" id="KW-0472">Membrane</keyword>
<feature type="transmembrane region" description="Helical" evidence="6">
    <location>
        <begin position="312"/>
        <end position="333"/>
    </location>
</feature>
<feature type="transmembrane region" description="Helical" evidence="6">
    <location>
        <begin position="353"/>
        <end position="370"/>
    </location>
</feature>
<evidence type="ECO:0000256" key="4">
    <source>
        <dbReference type="ARBA" id="ARBA00022989"/>
    </source>
</evidence>
<feature type="transmembrane region" description="Helical" evidence="6">
    <location>
        <begin position="376"/>
        <end position="396"/>
    </location>
</feature>
<dbReference type="RefSeq" id="WP_156328873.1">
    <property type="nucleotide sequence ID" value="NZ_CACRSW010000012.1"/>
</dbReference>
<gene>
    <name evidence="7" type="ORF">AVLFYP127_00305</name>
</gene>
<name>A0A6N2SLW0_9FIRM</name>
<accession>A0A6N2SLW0</accession>
<keyword evidence="4 6" id="KW-1133">Transmembrane helix</keyword>
<keyword evidence="2" id="KW-0813">Transport</keyword>
<dbReference type="PANTHER" id="PTHR42948">
    <property type="entry name" value="TRANSPORTER"/>
    <property type="match status" value="1"/>
</dbReference>
<evidence type="ECO:0000256" key="1">
    <source>
        <dbReference type="ARBA" id="ARBA00004141"/>
    </source>
</evidence>
<dbReference type="InterPro" id="IPR047218">
    <property type="entry name" value="YocR/YhdH-like"/>
</dbReference>